<organism evidence="15 16">
    <name type="scientific">Candidatus Nitrobium versatile</name>
    <dbReference type="NCBI Taxonomy" id="2884831"/>
    <lineage>
        <taxon>Bacteria</taxon>
        <taxon>Pseudomonadati</taxon>
        <taxon>Nitrospirota</taxon>
        <taxon>Nitrospiria</taxon>
        <taxon>Nitrospirales</taxon>
        <taxon>Nitrospiraceae</taxon>
        <taxon>Candidatus Nitrobium</taxon>
    </lineage>
</organism>
<feature type="signal peptide" evidence="12">
    <location>
        <begin position="1"/>
        <end position="21"/>
    </location>
</feature>
<dbReference type="Pfam" id="PF07715">
    <property type="entry name" value="Plug"/>
    <property type="match status" value="1"/>
</dbReference>
<evidence type="ECO:0000256" key="9">
    <source>
        <dbReference type="ARBA" id="ARBA00023237"/>
    </source>
</evidence>
<dbReference type="PROSITE" id="PS52016">
    <property type="entry name" value="TONB_DEPENDENT_REC_3"/>
    <property type="match status" value="1"/>
</dbReference>
<dbReference type="InterPro" id="IPR036942">
    <property type="entry name" value="Beta-barrel_TonB_sf"/>
</dbReference>
<dbReference type="Gene3D" id="2.40.170.20">
    <property type="entry name" value="TonB-dependent receptor, beta-barrel domain"/>
    <property type="match status" value="1"/>
</dbReference>
<reference evidence="15" key="1">
    <citation type="journal article" date="2021" name="bioRxiv">
        <title>Unraveling nitrogen, sulfur and carbon metabolic pathways and microbial community transcriptional responses to substrate deprivation and toxicity stresses in a bioreactor mimicking anoxic brackish coastal sediment conditions.</title>
        <authorList>
            <person name="Martins P.D."/>
            <person name="Echeveste M.J."/>
            <person name="Arshad A."/>
            <person name="Kurth J."/>
            <person name="Ouboter H."/>
            <person name="Jetten M.S.M."/>
            <person name="Welte C.U."/>
        </authorList>
    </citation>
    <scope>NUCLEOTIDE SEQUENCE</scope>
    <source>
        <strain evidence="15">MAG_39</strain>
    </source>
</reference>
<keyword evidence="4 10" id="KW-0812">Transmembrane</keyword>
<evidence type="ECO:0000256" key="12">
    <source>
        <dbReference type="SAM" id="SignalP"/>
    </source>
</evidence>
<evidence type="ECO:0000313" key="16">
    <source>
        <dbReference type="Proteomes" id="UP000705867"/>
    </source>
</evidence>
<dbReference type="EMBL" id="JAIOIV010000067">
    <property type="protein sequence ID" value="MBZ0156173.1"/>
    <property type="molecule type" value="Genomic_DNA"/>
</dbReference>
<keyword evidence="6 11" id="KW-0798">TonB box</keyword>
<feature type="domain" description="TonB-dependent receptor-like beta-barrel" evidence="13">
    <location>
        <begin position="168"/>
        <end position="556"/>
    </location>
</feature>
<keyword evidence="9 10" id="KW-0998">Cell outer membrane</keyword>
<feature type="domain" description="TonB-dependent receptor plug" evidence="14">
    <location>
        <begin position="42"/>
        <end position="149"/>
    </location>
</feature>
<reference evidence="15" key="2">
    <citation type="submission" date="2021-08" db="EMBL/GenBank/DDBJ databases">
        <authorList>
            <person name="Dalcin Martins P."/>
        </authorList>
    </citation>
    <scope>NUCLEOTIDE SEQUENCE</scope>
    <source>
        <strain evidence="15">MAG_39</strain>
    </source>
</reference>
<evidence type="ECO:0000256" key="1">
    <source>
        <dbReference type="ARBA" id="ARBA00004571"/>
    </source>
</evidence>
<dbReference type="Proteomes" id="UP000705867">
    <property type="component" value="Unassembled WGS sequence"/>
</dbReference>
<keyword evidence="8 15" id="KW-0675">Receptor</keyword>
<evidence type="ECO:0000256" key="11">
    <source>
        <dbReference type="RuleBase" id="RU003357"/>
    </source>
</evidence>
<evidence type="ECO:0000259" key="13">
    <source>
        <dbReference type="Pfam" id="PF00593"/>
    </source>
</evidence>
<evidence type="ECO:0000259" key="14">
    <source>
        <dbReference type="Pfam" id="PF07715"/>
    </source>
</evidence>
<dbReference type="Gene3D" id="2.170.130.10">
    <property type="entry name" value="TonB-dependent receptor, plug domain"/>
    <property type="match status" value="1"/>
</dbReference>
<evidence type="ECO:0000256" key="8">
    <source>
        <dbReference type="ARBA" id="ARBA00023170"/>
    </source>
</evidence>
<dbReference type="AlphaFoldDB" id="A0A953J5R9"/>
<dbReference type="Pfam" id="PF00593">
    <property type="entry name" value="TonB_dep_Rec_b-barrel"/>
    <property type="match status" value="1"/>
</dbReference>
<evidence type="ECO:0000256" key="4">
    <source>
        <dbReference type="ARBA" id="ARBA00022692"/>
    </source>
</evidence>
<keyword evidence="5 12" id="KW-0732">Signal</keyword>
<evidence type="ECO:0000256" key="7">
    <source>
        <dbReference type="ARBA" id="ARBA00023136"/>
    </source>
</evidence>
<evidence type="ECO:0000256" key="5">
    <source>
        <dbReference type="ARBA" id="ARBA00022729"/>
    </source>
</evidence>
<keyword evidence="2 10" id="KW-0813">Transport</keyword>
<gene>
    <name evidence="15" type="ORF">K8I29_08165</name>
</gene>
<sequence>MNKVVLFALFALLFTLAPAFSEEAHKVKEVVVTATRTERSPEEIAENVTVITGQEIKNRSYRTVKEVLNEVPGLSITTYGNRGSLASPSLRGSTAGQVLVLIDGKRLNSPTSGYFDLNNLLVPLETIERIEVLRGASSALYGAEAMGGVINIITKIPDTPEATLSAYYGSHDTRNYTLSTTGRTGKLGFVLGATKEESNGFRENTDYDLWGVNGKLTYTFSNEATITLNADYGYRSAGVPGSATFPTPTSRQRDINSFLGATVNFKTFRFDLYRHYAELFSLSTRSTGTIETTVTGGALQHTLFIGNAHAVTSGVELIPEKAEGTQIGERERTRKGLFVQDEFAFLKNATLTAGVRYDDFDEGSRFTPRVSVLYRPFENTILRGAAGMGYRIPTFNDLYWPDTGFTAGNPSLKPEKSTEYELSVEQKILKGLTAKALVFHKEVEDLIQWAPDATGKWMPTNISEARIRGVEVNADLALGRVTLFASYYYQDPTDMVTGQKITFMPRHTVKGDIVYKTLGGFTASIEEQYVSYYMGYGSKPESWSYGVTNGKVSQKLKLFGGKVKSEIFLIGKNLFNKEYNLYSKGGIFYPMPPVEVFGGLSVHF</sequence>
<dbReference type="SUPFAM" id="SSF56935">
    <property type="entry name" value="Porins"/>
    <property type="match status" value="1"/>
</dbReference>
<dbReference type="GO" id="GO:0015344">
    <property type="term" value="F:siderophore uptake transmembrane transporter activity"/>
    <property type="evidence" value="ECO:0007669"/>
    <property type="project" value="TreeGrafter"/>
</dbReference>
<dbReference type="CDD" id="cd01347">
    <property type="entry name" value="ligand_gated_channel"/>
    <property type="match status" value="1"/>
</dbReference>
<comment type="similarity">
    <text evidence="10 11">Belongs to the TonB-dependent receptor family.</text>
</comment>
<comment type="caution">
    <text evidence="15">The sequence shown here is derived from an EMBL/GenBank/DDBJ whole genome shotgun (WGS) entry which is preliminary data.</text>
</comment>
<proteinExistence type="inferred from homology"/>
<dbReference type="InterPro" id="IPR000531">
    <property type="entry name" value="Beta-barrel_TonB"/>
</dbReference>
<protein>
    <submittedName>
        <fullName evidence="15">TonB-dependent receptor</fullName>
    </submittedName>
</protein>
<dbReference type="GO" id="GO:0009279">
    <property type="term" value="C:cell outer membrane"/>
    <property type="evidence" value="ECO:0007669"/>
    <property type="project" value="UniProtKB-SubCell"/>
</dbReference>
<dbReference type="InterPro" id="IPR037066">
    <property type="entry name" value="Plug_dom_sf"/>
</dbReference>
<evidence type="ECO:0000256" key="2">
    <source>
        <dbReference type="ARBA" id="ARBA00022448"/>
    </source>
</evidence>
<evidence type="ECO:0000256" key="3">
    <source>
        <dbReference type="ARBA" id="ARBA00022452"/>
    </source>
</evidence>
<dbReference type="GO" id="GO:0044718">
    <property type="term" value="P:siderophore transmembrane transport"/>
    <property type="evidence" value="ECO:0007669"/>
    <property type="project" value="TreeGrafter"/>
</dbReference>
<keyword evidence="7 10" id="KW-0472">Membrane</keyword>
<evidence type="ECO:0000313" key="15">
    <source>
        <dbReference type="EMBL" id="MBZ0156173.1"/>
    </source>
</evidence>
<dbReference type="InterPro" id="IPR039426">
    <property type="entry name" value="TonB-dep_rcpt-like"/>
</dbReference>
<name>A0A953J5R9_9BACT</name>
<dbReference type="PANTHER" id="PTHR30069:SF29">
    <property type="entry name" value="HEMOGLOBIN AND HEMOGLOBIN-HAPTOGLOBIN-BINDING PROTEIN 1-RELATED"/>
    <property type="match status" value="1"/>
</dbReference>
<evidence type="ECO:0000256" key="6">
    <source>
        <dbReference type="ARBA" id="ARBA00023077"/>
    </source>
</evidence>
<accession>A0A953J5R9</accession>
<dbReference type="PANTHER" id="PTHR30069">
    <property type="entry name" value="TONB-DEPENDENT OUTER MEMBRANE RECEPTOR"/>
    <property type="match status" value="1"/>
</dbReference>
<comment type="subcellular location">
    <subcellularLocation>
        <location evidence="1 10">Cell outer membrane</location>
        <topology evidence="1 10">Multi-pass membrane protein</topology>
    </subcellularLocation>
</comment>
<evidence type="ECO:0000256" key="10">
    <source>
        <dbReference type="PROSITE-ProRule" id="PRU01360"/>
    </source>
</evidence>
<keyword evidence="3 10" id="KW-1134">Transmembrane beta strand</keyword>
<feature type="chain" id="PRO_5037624139" evidence="12">
    <location>
        <begin position="22"/>
        <end position="604"/>
    </location>
</feature>
<dbReference type="InterPro" id="IPR012910">
    <property type="entry name" value="Plug_dom"/>
</dbReference>